<gene>
    <name evidence="1" type="ORF">RIVERRIDER_24</name>
</gene>
<name>A0A2P1JUS6_9CAUD</name>
<keyword evidence="2" id="KW-1185">Reference proteome</keyword>
<accession>A0A2P1JUS6</accession>
<dbReference type="EMBL" id="MG983743">
    <property type="protein sequence ID" value="AVO23112.1"/>
    <property type="molecule type" value="Genomic_DNA"/>
</dbReference>
<protein>
    <submittedName>
        <fullName evidence="1">Uncharacterized protein</fullName>
    </submittedName>
</protein>
<evidence type="ECO:0000313" key="1">
    <source>
        <dbReference type="EMBL" id="AVO23112.1"/>
    </source>
</evidence>
<reference evidence="1" key="1">
    <citation type="submission" date="2018-02" db="EMBL/GenBank/DDBJ databases">
        <authorList>
            <person name="Miller M."/>
            <person name="Deiulio A."/>
            <person name="Douthitt C."/>
            <person name="McMahon J."/>
            <person name="Holland C."/>
            <person name="Wiersma-Koch H."/>
            <person name="Turechek W."/>
            <person name="D'Elia T."/>
        </authorList>
    </citation>
    <scope>NUCLEOTIDE SEQUENCE [LARGE SCALE GENOMIC DNA]</scope>
</reference>
<organism evidence="1 2">
    <name type="scientific">Xanthomonas phage RiverRider</name>
    <dbReference type="NCBI Taxonomy" id="2108116"/>
    <lineage>
        <taxon>Viruses</taxon>
        <taxon>Duplodnaviria</taxon>
        <taxon>Heunggongvirae</taxon>
        <taxon>Uroviricota</taxon>
        <taxon>Caudoviricetes</taxon>
        <taxon>Schitoviridae</taxon>
        <taxon>Riverridervirus</taxon>
        <taxon>Riverridervirus riverrider</taxon>
    </lineage>
</organism>
<proteinExistence type="predicted"/>
<sequence length="98" mass="10810">MGQPDYSKMDHADLLNLRANIPPDDPRQIELAPMEHRAFAREWAKSSPVMASLSLPFAIPAYTAGKSVGLINARTPASMTQMTEGYKGMWEGLSSLFQ</sequence>
<evidence type="ECO:0000313" key="2">
    <source>
        <dbReference type="Proteomes" id="UP000241502"/>
    </source>
</evidence>
<dbReference type="Proteomes" id="UP000241502">
    <property type="component" value="Segment"/>
</dbReference>